<dbReference type="OrthoDB" id="1069733at2759"/>
<sequence>MDRVLRDNKTMLKRHRQLLPHDVVELILERLPVVSLLRFNFAGFQGLCILDLASNRFSGPFPDSFGHCSKMKILSSAKNGDERAATLQEPLNGSAPRSRPTTTIAPLEMLSLVRNITALVLFLGSAATLSPHAQGSLAQCFQDKNTSKRMFGNEEEEVKEEEANIVVGSSVIRSIKFPSRRDKVCYGSCDRLVCLFSNCHPSVVFNPATRWRRSFPLSRVQPLIISHSGARRKRVWPTREPQLGFGKDKVRGTYKPVWLFNSFEFDLDNATTCEVFDFTTNAWIYVLPASPYRILDGQKPVYFDGSLYWLTECKETKLLSFDLHTETFQVICNAPFSHVPDPRFVVLCILDNRLHISLKIYPTKTQVIWSLGGYNMMMTWKQMCSIDLTKTTFHDPPHFPRPALLPIAIVDETILLLGYRRGPPLVIHDLHTKSYVLDSFPKAPEYPVCYFPSLFSN</sequence>
<organism evidence="2 3">
    <name type="scientific">Brassica carinata</name>
    <name type="common">Ethiopian mustard</name>
    <name type="synonym">Abyssinian cabbage</name>
    <dbReference type="NCBI Taxonomy" id="52824"/>
    <lineage>
        <taxon>Eukaryota</taxon>
        <taxon>Viridiplantae</taxon>
        <taxon>Streptophyta</taxon>
        <taxon>Embryophyta</taxon>
        <taxon>Tracheophyta</taxon>
        <taxon>Spermatophyta</taxon>
        <taxon>Magnoliopsida</taxon>
        <taxon>eudicotyledons</taxon>
        <taxon>Gunneridae</taxon>
        <taxon>Pentapetalae</taxon>
        <taxon>rosids</taxon>
        <taxon>malvids</taxon>
        <taxon>Brassicales</taxon>
        <taxon>Brassicaceae</taxon>
        <taxon>Brassiceae</taxon>
        <taxon>Brassica</taxon>
    </lineage>
</organism>
<evidence type="ECO:0000313" key="2">
    <source>
        <dbReference type="EMBL" id="KAG2273658.1"/>
    </source>
</evidence>
<comment type="caution">
    <text evidence="2">The sequence shown here is derived from an EMBL/GenBank/DDBJ whole genome shotgun (WGS) entry which is preliminary data.</text>
</comment>
<dbReference type="EMBL" id="JAAMPC010000012">
    <property type="protein sequence ID" value="KAG2273658.1"/>
    <property type="molecule type" value="Genomic_DNA"/>
</dbReference>
<dbReference type="Gene3D" id="3.80.10.10">
    <property type="entry name" value="Ribonuclease Inhibitor"/>
    <property type="match status" value="1"/>
</dbReference>
<keyword evidence="3" id="KW-1185">Reference proteome</keyword>
<dbReference type="NCBIfam" id="TIGR01640">
    <property type="entry name" value="F_box_assoc_1"/>
    <property type="match status" value="1"/>
</dbReference>
<dbReference type="PANTHER" id="PTHR31672:SF13">
    <property type="entry name" value="F-BOX PROTEIN CPR30-LIKE"/>
    <property type="match status" value="1"/>
</dbReference>
<dbReference type="InterPro" id="IPR050796">
    <property type="entry name" value="SCF_F-box_component"/>
</dbReference>
<name>A0A8X7QPZ5_BRACI</name>
<dbReference type="InterPro" id="IPR032675">
    <property type="entry name" value="LRR_dom_sf"/>
</dbReference>
<gene>
    <name evidence="2" type="ORF">Bca52824_056213</name>
</gene>
<proteinExistence type="predicted"/>
<evidence type="ECO:0000259" key="1">
    <source>
        <dbReference type="Pfam" id="PF07734"/>
    </source>
</evidence>
<dbReference type="SUPFAM" id="SSF52058">
    <property type="entry name" value="L domain-like"/>
    <property type="match status" value="1"/>
</dbReference>
<accession>A0A8X7QPZ5</accession>
<protein>
    <recommendedName>
        <fullName evidence="1">F-box associated beta-propeller type 1 domain-containing protein</fullName>
    </recommendedName>
</protein>
<dbReference type="InterPro" id="IPR006527">
    <property type="entry name" value="F-box-assoc_dom_typ1"/>
</dbReference>
<dbReference type="InterPro" id="IPR011043">
    <property type="entry name" value="Gal_Oxase/kelch_b-propeller"/>
</dbReference>
<dbReference type="AlphaFoldDB" id="A0A8X7QPZ5"/>
<reference evidence="2 3" key="1">
    <citation type="submission" date="2020-02" db="EMBL/GenBank/DDBJ databases">
        <authorList>
            <person name="Ma Q."/>
            <person name="Huang Y."/>
            <person name="Song X."/>
            <person name="Pei D."/>
        </authorList>
    </citation>
    <scope>NUCLEOTIDE SEQUENCE [LARGE SCALE GENOMIC DNA]</scope>
    <source>
        <strain evidence="2">Sxm20200214</strain>
        <tissue evidence="2">Leaf</tissue>
    </source>
</reference>
<dbReference type="InterPro" id="IPR017451">
    <property type="entry name" value="F-box-assoc_interact_dom"/>
</dbReference>
<dbReference type="SUPFAM" id="SSF50965">
    <property type="entry name" value="Galactose oxidase, central domain"/>
    <property type="match status" value="1"/>
</dbReference>
<dbReference type="PANTHER" id="PTHR31672">
    <property type="entry name" value="BNACNNG10540D PROTEIN"/>
    <property type="match status" value="1"/>
</dbReference>
<dbReference type="Pfam" id="PF07734">
    <property type="entry name" value="FBA_1"/>
    <property type="match status" value="1"/>
</dbReference>
<evidence type="ECO:0000313" key="3">
    <source>
        <dbReference type="Proteomes" id="UP000886595"/>
    </source>
</evidence>
<feature type="domain" description="F-box associated beta-propeller type 1" evidence="1">
    <location>
        <begin position="183"/>
        <end position="391"/>
    </location>
</feature>
<dbReference type="Proteomes" id="UP000886595">
    <property type="component" value="Unassembled WGS sequence"/>
</dbReference>